<dbReference type="RefSeq" id="WP_137635711.1">
    <property type="nucleotide sequence ID" value="NZ_BJDL01000025.1"/>
</dbReference>
<sequence length="194" mass="22476">MKYISYHGTNKQNANKILSVNFSIKLPVMMNNLYSPHNHEKVPGSLGFGLYTFIDNPSLAKDFSIRFNHTNWTVVEIQTEINHNELLDLDNSHNQTNYHEFKNKVRQQIELVAQHKYQRAVSSRKQSVLDGITIELYIMAIKKQQISINAVKMKTYTTTLKTNWVSIVPNGIELCIRNINLIQTKRQYLPVKGD</sequence>
<dbReference type="Proteomes" id="UP001597188">
    <property type="component" value="Unassembled WGS sequence"/>
</dbReference>
<evidence type="ECO:0000313" key="2">
    <source>
        <dbReference type="Proteomes" id="UP001597188"/>
    </source>
</evidence>
<organism evidence="1 2">
    <name type="scientific">Lactiplantibacillus songbeiensis</name>
    <dbReference type="NCBI Taxonomy" id="2559920"/>
    <lineage>
        <taxon>Bacteria</taxon>
        <taxon>Bacillati</taxon>
        <taxon>Bacillota</taxon>
        <taxon>Bacilli</taxon>
        <taxon>Lactobacillales</taxon>
        <taxon>Lactobacillaceae</taxon>
        <taxon>Lactiplantibacillus</taxon>
    </lineage>
</organism>
<comment type="caution">
    <text evidence="1">The sequence shown here is derived from an EMBL/GenBank/DDBJ whole genome shotgun (WGS) entry which is preliminary data.</text>
</comment>
<dbReference type="EMBL" id="JBHTOJ010000044">
    <property type="protein sequence ID" value="MFD1421691.1"/>
    <property type="molecule type" value="Genomic_DNA"/>
</dbReference>
<proteinExistence type="predicted"/>
<protein>
    <recommendedName>
        <fullName evidence="3">DUF3990 domain-containing protein</fullName>
    </recommendedName>
</protein>
<gene>
    <name evidence="1" type="ORF">ACFQ5L_12150</name>
</gene>
<evidence type="ECO:0000313" key="1">
    <source>
        <dbReference type="EMBL" id="MFD1421691.1"/>
    </source>
</evidence>
<name>A0ABW4C2D9_9LACO</name>
<keyword evidence="2" id="KW-1185">Reference proteome</keyword>
<accession>A0ABW4C2D9</accession>
<evidence type="ECO:0008006" key="3">
    <source>
        <dbReference type="Google" id="ProtNLM"/>
    </source>
</evidence>
<reference evidence="2" key="1">
    <citation type="journal article" date="2019" name="Int. J. Syst. Evol. Microbiol.">
        <title>The Global Catalogue of Microorganisms (GCM) 10K type strain sequencing project: providing services to taxonomists for standard genome sequencing and annotation.</title>
        <authorList>
            <consortium name="The Broad Institute Genomics Platform"/>
            <consortium name="The Broad Institute Genome Sequencing Center for Infectious Disease"/>
            <person name="Wu L."/>
            <person name="Ma J."/>
        </authorList>
    </citation>
    <scope>NUCLEOTIDE SEQUENCE [LARGE SCALE GENOMIC DNA]</scope>
    <source>
        <strain evidence="2">CCM 8931</strain>
    </source>
</reference>